<evidence type="ECO:0000313" key="4">
    <source>
        <dbReference type="EMBL" id="RKS25013.1"/>
    </source>
</evidence>
<dbReference type="EMBL" id="RBLC01000001">
    <property type="protein sequence ID" value="RKS25013.1"/>
    <property type="molecule type" value="Genomic_DNA"/>
</dbReference>
<dbReference type="CDD" id="cd04301">
    <property type="entry name" value="NAT_SF"/>
    <property type="match status" value="1"/>
</dbReference>
<dbReference type="Pfam" id="PF13673">
    <property type="entry name" value="Acetyltransf_10"/>
    <property type="match status" value="1"/>
</dbReference>
<proteinExistence type="predicted"/>
<evidence type="ECO:0000259" key="3">
    <source>
        <dbReference type="PROSITE" id="PS51186"/>
    </source>
</evidence>
<dbReference type="InterPro" id="IPR050832">
    <property type="entry name" value="Bact_Acetyltransf"/>
</dbReference>
<comment type="caution">
    <text evidence="4">The sequence shown here is derived from an EMBL/GenBank/DDBJ whole genome shotgun (WGS) entry which is preliminary data.</text>
</comment>
<protein>
    <submittedName>
        <fullName evidence="4">L-amino acid N-acyltransferase YncA</fullName>
    </submittedName>
</protein>
<dbReference type="PROSITE" id="PS51186">
    <property type="entry name" value="GNAT"/>
    <property type="match status" value="1"/>
</dbReference>
<feature type="domain" description="N-acetyltransferase" evidence="3">
    <location>
        <begin position="1"/>
        <end position="164"/>
    </location>
</feature>
<name>A0A495MJJ2_9FLAO</name>
<keyword evidence="5" id="KW-1185">Reference proteome</keyword>
<sequence length="166" mass="18847">MISITNTTNYQAIRDIAAKTWPITYGPILSSEQIDYMFAMMYDINALESQATAKKHHFILAEEDGIPLGFASYELNYNEEPKTKIHKIYILPETQGKGIGKKLIDFIAEKAIANQNTALSLNVNRHNNAFQFYVKLGFEKIGEEDIDIGNGYLMEDYIMEKKAIAI</sequence>
<dbReference type="RefSeq" id="WP_121374458.1">
    <property type="nucleotide sequence ID" value="NZ_RBLC01000001.1"/>
</dbReference>
<evidence type="ECO:0000256" key="1">
    <source>
        <dbReference type="ARBA" id="ARBA00022679"/>
    </source>
</evidence>
<reference evidence="4 5" key="1">
    <citation type="submission" date="2018-10" db="EMBL/GenBank/DDBJ databases">
        <title>Genomic Encyclopedia of Archaeal and Bacterial Type Strains, Phase II (KMG-II): from individual species to whole genera.</title>
        <authorList>
            <person name="Goeker M."/>
        </authorList>
    </citation>
    <scope>NUCLEOTIDE SEQUENCE [LARGE SCALE GENOMIC DNA]</scope>
    <source>
        <strain evidence="4 5">DSM 29537</strain>
    </source>
</reference>
<dbReference type="PANTHER" id="PTHR43877:SF2">
    <property type="entry name" value="AMINOALKYLPHOSPHONATE N-ACETYLTRANSFERASE-RELATED"/>
    <property type="match status" value="1"/>
</dbReference>
<dbReference type="GO" id="GO:0016747">
    <property type="term" value="F:acyltransferase activity, transferring groups other than amino-acyl groups"/>
    <property type="evidence" value="ECO:0007669"/>
    <property type="project" value="InterPro"/>
</dbReference>
<dbReference type="Gene3D" id="3.40.630.30">
    <property type="match status" value="1"/>
</dbReference>
<accession>A0A495MJJ2</accession>
<dbReference type="OrthoDB" id="9800604at2"/>
<gene>
    <name evidence="4" type="ORF">CLV94_0035</name>
</gene>
<dbReference type="PANTHER" id="PTHR43877">
    <property type="entry name" value="AMINOALKYLPHOSPHONATE N-ACETYLTRANSFERASE-RELATED-RELATED"/>
    <property type="match status" value="1"/>
</dbReference>
<evidence type="ECO:0000256" key="2">
    <source>
        <dbReference type="ARBA" id="ARBA00023315"/>
    </source>
</evidence>
<dbReference type="Proteomes" id="UP000277579">
    <property type="component" value="Unassembled WGS sequence"/>
</dbReference>
<keyword evidence="1 4" id="KW-0808">Transferase</keyword>
<evidence type="ECO:0000313" key="5">
    <source>
        <dbReference type="Proteomes" id="UP000277579"/>
    </source>
</evidence>
<keyword evidence="2 4" id="KW-0012">Acyltransferase</keyword>
<dbReference type="InterPro" id="IPR016181">
    <property type="entry name" value="Acyl_CoA_acyltransferase"/>
</dbReference>
<dbReference type="SUPFAM" id="SSF55729">
    <property type="entry name" value="Acyl-CoA N-acyltransferases (Nat)"/>
    <property type="match status" value="1"/>
</dbReference>
<dbReference type="InterPro" id="IPR000182">
    <property type="entry name" value="GNAT_dom"/>
</dbReference>
<dbReference type="AlphaFoldDB" id="A0A495MJJ2"/>
<organism evidence="4 5">
    <name type="scientific">Flavobacterium endophyticum</name>
    <dbReference type="NCBI Taxonomy" id="1540163"/>
    <lineage>
        <taxon>Bacteria</taxon>
        <taxon>Pseudomonadati</taxon>
        <taxon>Bacteroidota</taxon>
        <taxon>Flavobacteriia</taxon>
        <taxon>Flavobacteriales</taxon>
        <taxon>Flavobacteriaceae</taxon>
        <taxon>Flavobacterium</taxon>
    </lineage>
</organism>